<keyword evidence="7" id="KW-1185">Reference proteome</keyword>
<dbReference type="EMBL" id="CP014501">
    <property type="protein sequence ID" value="ANB13563.1"/>
    <property type="molecule type" value="Genomic_DNA"/>
</dbReference>
<protein>
    <recommendedName>
        <fullName evidence="2">Structural maintenance of chromosomes protein 5</fullName>
    </recommendedName>
</protein>
<dbReference type="GO" id="GO:0003697">
    <property type="term" value="F:single-stranded DNA binding"/>
    <property type="evidence" value="ECO:0007669"/>
    <property type="project" value="TreeGrafter"/>
</dbReference>
<keyword evidence="3 4" id="KW-0175">Coiled coil</keyword>
<accession>A0A167E2E0</accession>
<dbReference type="GO" id="GO:0005634">
    <property type="term" value="C:nucleus"/>
    <property type="evidence" value="ECO:0007669"/>
    <property type="project" value="TreeGrafter"/>
</dbReference>
<reference evidence="6 7" key="1">
    <citation type="submission" date="2016-02" db="EMBL/GenBank/DDBJ databases">
        <title>Complete genome sequence and transcriptome regulation of the pentose utilising yeast Sugiyamaella lignohabitans.</title>
        <authorList>
            <person name="Bellasio M."/>
            <person name="Peymann A."/>
            <person name="Valli M."/>
            <person name="Sipitzky M."/>
            <person name="Graf A."/>
            <person name="Sauer M."/>
            <person name="Marx H."/>
            <person name="Mattanovich D."/>
        </authorList>
    </citation>
    <scope>NUCLEOTIDE SEQUENCE [LARGE SCALE GENOMIC DNA]</scope>
    <source>
        <strain evidence="6 7">CBS 10342</strain>
    </source>
</reference>
<dbReference type="KEGG" id="slb:AWJ20_1859"/>
<dbReference type="InterPro" id="IPR027417">
    <property type="entry name" value="P-loop_NTPase"/>
</dbReference>
<dbReference type="RefSeq" id="XP_018736040.1">
    <property type="nucleotide sequence ID" value="XM_018878770.1"/>
</dbReference>
<feature type="coiled-coil region" evidence="4">
    <location>
        <begin position="615"/>
        <end position="666"/>
    </location>
</feature>
<sequence>MQNFVVYSHVEYRLGNSLNLVIGPNGTGKSTLIAALCLGLGGKPENLGPRKLEDYIKAGCDTAVLEIEVKAPDNVPDNYLIKRTITSKKSEWALNGRNKSETEIKQLIQRLRIQVDNLCQFLPQERVADFAGLNAQQRLRSTEQAIGSVDLLERHDQLIKLSRDLATFSKSKEDVDGELERSERELAEKEELVQSMAEYARLQEELDALREAIPFCELNDLKVRRKRLKESLDECNEQIKNAKNNNARIKERLDQSQVLYSESEKEFATSQESHITLERQAERTQNKIDELTADIRYIKKKIKQKVESASTYELDLKGLRNDILNLEKNKAHLQDQLADGQLEELIKQMEHIGTEYNKVKSQRKAKLEELETRRREEFSPLEARLKNSKDALKQLGDAQHRRMQFVKSIGFNSEGRNIIAAMDYVKNNQSLFQGTVHWPPLLSLALKDQDCLIMLSLMNIKTMTTFVCESRTDYLTFTKHVIDNLRLNVNVVEYSGSKFKSLQDHPLPIQRDLLISNGFDGYLVDLLEGHPSVLNMICIEEKLHAIPYCKSSRISDAQETFLQEQNFTGRFIDTKKVVQYSRSAYGRRLFTTSSRNLKGAFWLGAFSNTTSDDLKRELEGEIEQYTIQIKELEENVKSIKQEYLSLEQKEKMLSEKRFEIRRKKEKIMTLSSNLEKVAKLLSDKENDLAAKEASPPDIMKEVEQAQQDLEVRARKLAKECTKLAETLDQRIDSEWTSLHLGARMAVARRQATAFDNIIKQGYEHLVKQQSDIKEEGRKVVVDIRKLKENLARLGSAKFGELSAKAEEFSSKKALDEAIAKLNARIEMEGSNQMDNMEDILQSRNRLQTSVTDLRSQASDLESATEKLDRSIQEIAKHWEPEVTKLIDEISDKFGEMFARIGCRGKVVLKKSSNLYEDWALEILVSFRETSSLQVLNAQRQSGGERSVSTSLYLMSLQGLAKSPFRVVDEINQGMDPRNERMVHNLMVDIACSENTSQYFLVTPKLLRDLSYHKRMKICCIYSGDQIGEEAATKLSISGAVKRLKRMKEDE</sequence>
<dbReference type="InterPro" id="IPR003395">
    <property type="entry name" value="RecF/RecN/SMC_N"/>
</dbReference>
<gene>
    <name evidence="6" type="primary">SMC5</name>
    <name evidence="6" type="ORF">AWJ20_1859</name>
</gene>
<evidence type="ECO:0000313" key="7">
    <source>
        <dbReference type="Proteomes" id="UP000189580"/>
    </source>
</evidence>
<dbReference type="PANTHER" id="PTHR45916">
    <property type="entry name" value="STRUCTURAL MAINTENANCE OF CHROMOSOMES PROTEIN 5"/>
    <property type="match status" value="1"/>
</dbReference>
<dbReference type="GO" id="GO:0030915">
    <property type="term" value="C:Smc5-Smc6 complex"/>
    <property type="evidence" value="ECO:0007669"/>
    <property type="project" value="TreeGrafter"/>
</dbReference>
<dbReference type="GeneID" id="30033707"/>
<dbReference type="AlphaFoldDB" id="A0A167E2E0"/>
<evidence type="ECO:0000259" key="5">
    <source>
        <dbReference type="Pfam" id="PF02463"/>
    </source>
</evidence>
<evidence type="ECO:0000256" key="1">
    <source>
        <dbReference type="ARBA" id="ARBA00010171"/>
    </source>
</evidence>
<dbReference type="Gene3D" id="3.40.50.300">
    <property type="entry name" value="P-loop containing nucleotide triphosphate hydrolases"/>
    <property type="match status" value="2"/>
</dbReference>
<feature type="coiled-coil region" evidence="4">
    <location>
        <begin position="843"/>
        <end position="873"/>
    </location>
</feature>
<dbReference type="OrthoDB" id="10254973at2759"/>
<name>A0A167E2E0_9ASCO</name>
<feature type="domain" description="RecF/RecN/SMC N-terminal" evidence="5">
    <location>
        <begin position="2"/>
        <end position="1002"/>
    </location>
</feature>
<organism evidence="6 7">
    <name type="scientific">Sugiyamaella lignohabitans</name>
    <dbReference type="NCBI Taxonomy" id="796027"/>
    <lineage>
        <taxon>Eukaryota</taxon>
        <taxon>Fungi</taxon>
        <taxon>Dikarya</taxon>
        <taxon>Ascomycota</taxon>
        <taxon>Saccharomycotina</taxon>
        <taxon>Dipodascomycetes</taxon>
        <taxon>Dipodascales</taxon>
        <taxon>Trichomonascaceae</taxon>
        <taxon>Sugiyamaella</taxon>
    </lineage>
</organism>
<dbReference type="PANTHER" id="PTHR45916:SF1">
    <property type="entry name" value="STRUCTURAL MAINTENANCE OF CHROMOSOMES PROTEIN 5"/>
    <property type="match status" value="1"/>
</dbReference>
<evidence type="ECO:0000256" key="4">
    <source>
        <dbReference type="SAM" id="Coils"/>
    </source>
</evidence>
<dbReference type="SUPFAM" id="SSF52540">
    <property type="entry name" value="P-loop containing nucleoside triphosphate hydrolases"/>
    <property type="match status" value="1"/>
</dbReference>
<feature type="coiled-coil region" evidence="4">
    <location>
        <begin position="172"/>
        <end position="362"/>
    </location>
</feature>
<dbReference type="Proteomes" id="UP000189580">
    <property type="component" value="Chromosome a"/>
</dbReference>
<evidence type="ECO:0000256" key="3">
    <source>
        <dbReference type="ARBA" id="ARBA00023054"/>
    </source>
</evidence>
<evidence type="ECO:0000313" key="6">
    <source>
        <dbReference type="EMBL" id="ANB13563.1"/>
    </source>
</evidence>
<comment type="similarity">
    <text evidence="1">Belongs to the SMC family. SMC5 subfamily.</text>
</comment>
<evidence type="ECO:0000256" key="2">
    <source>
        <dbReference type="ARBA" id="ARBA00018687"/>
    </source>
</evidence>
<dbReference type="Pfam" id="PF02463">
    <property type="entry name" value="SMC_N"/>
    <property type="match status" value="1"/>
</dbReference>
<proteinExistence type="inferred from homology"/>
<dbReference type="GO" id="GO:0007059">
    <property type="term" value="P:chromosome segregation"/>
    <property type="evidence" value="ECO:0007669"/>
    <property type="project" value="UniProtKB-ARBA"/>
</dbReference>
<dbReference type="GO" id="GO:0000724">
    <property type="term" value="P:double-strand break repair via homologous recombination"/>
    <property type="evidence" value="ECO:0007669"/>
    <property type="project" value="TreeGrafter"/>
</dbReference>